<dbReference type="OrthoDB" id="5386595at2759"/>
<organism evidence="1 2">
    <name type="scientific">Hymenoscyphus fraxineus</name>
    <dbReference type="NCBI Taxonomy" id="746836"/>
    <lineage>
        <taxon>Eukaryota</taxon>
        <taxon>Fungi</taxon>
        <taxon>Dikarya</taxon>
        <taxon>Ascomycota</taxon>
        <taxon>Pezizomycotina</taxon>
        <taxon>Leotiomycetes</taxon>
        <taxon>Helotiales</taxon>
        <taxon>Helotiaceae</taxon>
        <taxon>Hymenoscyphus</taxon>
    </lineage>
</organism>
<accession>A0A9N9PPC5</accession>
<dbReference type="AlphaFoldDB" id="A0A9N9PPC5"/>
<dbReference type="Proteomes" id="UP000696280">
    <property type="component" value="Unassembled WGS sequence"/>
</dbReference>
<keyword evidence="2" id="KW-1185">Reference proteome</keyword>
<sequence>MGLPLFSPSSEDIEQRLNSTLYPLQQLLKATTTIPHYLTYKSKIVSVTLDFIIQKQHALQTKHLPPSAPPTSEFLSFAEESIALQEQIRKKEWEAHFLRSPQKFEVSIGASIETSNERVPPALFSSNLDTNTNTTTNEPLPPTQPQIHTAYCRVLNSIVHPNSFRQPNGLGRNSRSYTEHRFRTNVLDYSCVSDSRISADPTRRHRRTWCHVLCGWSGLNVKMVRIVPLDLVSRKLATLFVDWNEKEASDFEEFFNGGENGVALHEPFASALSQGILALVPSSLDESGSPEGYKFLLADESYAEKESGKGHWKNYNGVEFVPSPLNTRPRPKLPSLNFVYFRLLLTYITHLHLGKSTAWFKSLLDSQPELFRPQNPPFRGEMLRFFLNFAGADWDTKQGLKGLMDDGGTTKENIERKEGEEELDWREAEKMARGIKVDCVSFGLEIEWNRIKEERRVYEVGVDGLFDEEGEDGNDTIDLGNGSIGIGNVAGFVISTDPDDADDERPIRDNTLWEDALWEVD</sequence>
<evidence type="ECO:0000313" key="1">
    <source>
        <dbReference type="EMBL" id="CAG8961834.1"/>
    </source>
</evidence>
<dbReference type="EMBL" id="CAJVRL010000117">
    <property type="protein sequence ID" value="CAG8961834.1"/>
    <property type="molecule type" value="Genomic_DNA"/>
</dbReference>
<protein>
    <submittedName>
        <fullName evidence="1">Uncharacterized protein</fullName>
    </submittedName>
</protein>
<comment type="caution">
    <text evidence="1">The sequence shown here is derived from an EMBL/GenBank/DDBJ whole genome shotgun (WGS) entry which is preliminary data.</text>
</comment>
<gene>
    <name evidence="1" type="ORF">HYFRA_00014010</name>
</gene>
<name>A0A9N9PPC5_9HELO</name>
<evidence type="ECO:0000313" key="2">
    <source>
        <dbReference type="Proteomes" id="UP000696280"/>
    </source>
</evidence>
<reference evidence="1" key="1">
    <citation type="submission" date="2021-07" db="EMBL/GenBank/DDBJ databases">
        <authorList>
            <person name="Durling M."/>
        </authorList>
    </citation>
    <scope>NUCLEOTIDE SEQUENCE</scope>
</reference>
<proteinExistence type="predicted"/>